<reference evidence="2 3" key="2">
    <citation type="journal article" date="2019" name="G3 (Bethesda)">
        <title>Hybrid Assembly of the Genome of the Entomopathogenic Nematode Steinernema carpocapsae Identifies the X-Chromosome.</title>
        <authorList>
            <person name="Serra L."/>
            <person name="Macchietto M."/>
            <person name="Macias-Munoz A."/>
            <person name="McGill C.J."/>
            <person name="Rodriguez I.M."/>
            <person name="Rodriguez B."/>
            <person name="Murad R."/>
            <person name="Mortazavi A."/>
        </authorList>
    </citation>
    <scope>NUCLEOTIDE SEQUENCE [LARGE SCALE GENOMIC DNA]</scope>
    <source>
        <strain evidence="2 3">ALL</strain>
    </source>
</reference>
<name>A0A4U5PHF6_STECR</name>
<sequence length="121" mass="13305">MISWLLWDVIQASVIAMYLDNNHKQCLVIGGDYVNAWCAVPGRNVSVIGLALSALGILTHVSLSLTVAEISLKNPAGFLLFYLIFEVLITVVGVIKIIVPTTRKPSKLLHPEMPTFWPLCC</sequence>
<keyword evidence="1" id="KW-0812">Transmembrane</keyword>
<evidence type="ECO:0000313" key="3">
    <source>
        <dbReference type="Proteomes" id="UP000298663"/>
    </source>
</evidence>
<keyword evidence="1" id="KW-1133">Transmembrane helix</keyword>
<dbReference type="EMBL" id="AZBU02000002">
    <property type="protein sequence ID" value="TKR95751.1"/>
    <property type="molecule type" value="Genomic_DNA"/>
</dbReference>
<evidence type="ECO:0000313" key="2">
    <source>
        <dbReference type="EMBL" id="TKR95751.1"/>
    </source>
</evidence>
<evidence type="ECO:0000256" key="1">
    <source>
        <dbReference type="SAM" id="Phobius"/>
    </source>
</evidence>
<comment type="caution">
    <text evidence="2">The sequence shown here is derived from an EMBL/GenBank/DDBJ whole genome shotgun (WGS) entry which is preliminary data.</text>
</comment>
<organism evidence="2 3">
    <name type="scientific">Steinernema carpocapsae</name>
    <name type="common">Entomopathogenic nematode</name>
    <dbReference type="NCBI Taxonomy" id="34508"/>
    <lineage>
        <taxon>Eukaryota</taxon>
        <taxon>Metazoa</taxon>
        <taxon>Ecdysozoa</taxon>
        <taxon>Nematoda</taxon>
        <taxon>Chromadorea</taxon>
        <taxon>Rhabditida</taxon>
        <taxon>Tylenchina</taxon>
        <taxon>Panagrolaimomorpha</taxon>
        <taxon>Strongyloidoidea</taxon>
        <taxon>Steinernematidae</taxon>
        <taxon>Steinernema</taxon>
    </lineage>
</organism>
<gene>
    <name evidence="2" type="ORF">L596_009877</name>
</gene>
<reference evidence="2 3" key="1">
    <citation type="journal article" date="2015" name="Genome Biol.">
        <title>Comparative genomics of Steinernema reveals deeply conserved gene regulatory networks.</title>
        <authorList>
            <person name="Dillman A.R."/>
            <person name="Macchietto M."/>
            <person name="Porter C.F."/>
            <person name="Rogers A."/>
            <person name="Williams B."/>
            <person name="Antoshechkin I."/>
            <person name="Lee M.M."/>
            <person name="Goodwin Z."/>
            <person name="Lu X."/>
            <person name="Lewis E.E."/>
            <person name="Goodrich-Blair H."/>
            <person name="Stock S.P."/>
            <person name="Adams B.J."/>
            <person name="Sternberg P.W."/>
            <person name="Mortazavi A."/>
        </authorList>
    </citation>
    <scope>NUCLEOTIDE SEQUENCE [LARGE SCALE GENOMIC DNA]</scope>
    <source>
        <strain evidence="2 3">ALL</strain>
    </source>
</reference>
<protein>
    <submittedName>
        <fullName evidence="2">Uncharacterized protein</fullName>
    </submittedName>
</protein>
<feature type="transmembrane region" description="Helical" evidence="1">
    <location>
        <begin position="79"/>
        <end position="99"/>
    </location>
</feature>
<proteinExistence type="predicted"/>
<dbReference type="AlphaFoldDB" id="A0A4U5PHF6"/>
<accession>A0A4U5PHF6</accession>
<dbReference type="Proteomes" id="UP000298663">
    <property type="component" value="Unassembled WGS sequence"/>
</dbReference>
<keyword evidence="1" id="KW-0472">Membrane</keyword>
<feature type="transmembrane region" description="Helical" evidence="1">
    <location>
        <begin position="47"/>
        <end position="67"/>
    </location>
</feature>
<keyword evidence="3" id="KW-1185">Reference proteome</keyword>